<comment type="caution">
    <text evidence="1">The sequence shown here is derived from an EMBL/GenBank/DDBJ whole genome shotgun (WGS) entry which is preliminary data.</text>
</comment>
<dbReference type="EMBL" id="VEVO01000004">
    <property type="protein sequence ID" value="KAF0043627.1"/>
    <property type="molecule type" value="Genomic_DNA"/>
</dbReference>
<accession>A0A6A4TAX9</accession>
<proteinExistence type="predicted"/>
<evidence type="ECO:0000313" key="1">
    <source>
        <dbReference type="EMBL" id="KAF0043627.1"/>
    </source>
</evidence>
<organism evidence="1 2">
    <name type="scientific">Scophthalmus maximus</name>
    <name type="common">Turbot</name>
    <name type="synonym">Psetta maxima</name>
    <dbReference type="NCBI Taxonomy" id="52904"/>
    <lineage>
        <taxon>Eukaryota</taxon>
        <taxon>Metazoa</taxon>
        <taxon>Chordata</taxon>
        <taxon>Craniata</taxon>
        <taxon>Vertebrata</taxon>
        <taxon>Euteleostomi</taxon>
        <taxon>Actinopterygii</taxon>
        <taxon>Neopterygii</taxon>
        <taxon>Teleostei</taxon>
        <taxon>Neoteleostei</taxon>
        <taxon>Acanthomorphata</taxon>
        <taxon>Carangaria</taxon>
        <taxon>Pleuronectiformes</taxon>
        <taxon>Pleuronectoidei</taxon>
        <taxon>Scophthalmidae</taxon>
        <taxon>Scophthalmus</taxon>
    </lineage>
</organism>
<sequence>MQPKYFSMAFAKRSSHPLQQTGCHWQVKQTLIIKQQRVCCVAIVSVMAAGRSECMFGPVRSVGAHPADRGGP</sequence>
<gene>
    <name evidence="1" type="ORF">F2P81_004964</name>
</gene>
<reference evidence="1 2" key="1">
    <citation type="submission" date="2019-06" db="EMBL/GenBank/DDBJ databases">
        <title>Draft genomes of female and male turbot (Scophthalmus maximus).</title>
        <authorList>
            <person name="Xu H."/>
            <person name="Xu X.-W."/>
            <person name="Shao C."/>
            <person name="Chen S."/>
        </authorList>
    </citation>
    <scope>NUCLEOTIDE SEQUENCE [LARGE SCALE GENOMIC DNA]</scope>
    <source>
        <strain evidence="1">Ysfricsl-2016a</strain>
        <tissue evidence="1">Blood</tissue>
    </source>
</reference>
<evidence type="ECO:0000313" key="2">
    <source>
        <dbReference type="Proteomes" id="UP000438429"/>
    </source>
</evidence>
<dbReference type="Proteomes" id="UP000438429">
    <property type="component" value="Unassembled WGS sequence"/>
</dbReference>
<name>A0A6A4TAX9_SCOMX</name>
<dbReference type="AlphaFoldDB" id="A0A6A4TAX9"/>
<protein>
    <submittedName>
        <fullName evidence="1">Uncharacterized protein</fullName>
    </submittedName>
</protein>